<keyword evidence="5" id="KW-0418">Kinase</keyword>
<feature type="transmembrane region" description="Helical" evidence="8">
    <location>
        <begin position="48"/>
        <end position="68"/>
    </location>
</feature>
<keyword evidence="7" id="KW-0175">Coiled coil</keyword>
<dbReference type="RefSeq" id="WP_251969669.1">
    <property type="nucleotide sequence ID" value="NZ_AP025730.1"/>
</dbReference>
<keyword evidence="8" id="KW-1133">Transmembrane helix</keyword>
<keyword evidence="8" id="KW-0472">Membrane</keyword>
<feature type="transmembrane region" description="Helical" evidence="8">
    <location>
        <begin position="152"/>
        <end position="171"/>
    </location>
</feature>
<evidence type="ECO:0000256" key="2">
    <source>
        <dbReference type="ARBA" id="ARBA00012438"/>
    </source>
</evidence>
<feature type="domain" description="Histidine kinase" evidence="9">
    <location>
        <begin position="221"/>
        <end position="442"/>
    </location>
</feature>
<dbReference type="Pfam" id="PF02518">
    <property type="entry name" value="HATPase_c"/>
    <property type="match status" value="1"/>
</dbReference>
<evidence type="ECO:0000256" key="6">
    <source>
        <dbReference type="ARBA" id="ARBA00023012"/>
    </source>
</evidence>
<dbReference type="SUPFAM" id="SSF47384">
    <property type="entry name" value="Homodimeric domain of signal transducing histidine kinase"/>
    <property type="match status" value="1"/>
</dbReference>
<sequence length="464" mass="50555">MEQRELSRRDPSAPHPIVRVDYMVRLVGMAPLMPVFYLVFHAAGRDSAVVVTFLLLWGLVWPQVARWVAGRSRDSKQAELRNLLLDTVFVGAWVASMHFNLWPSVMVMTAINLAVIAVGGLRLLLRGYVGFAVGLAAGVWASGFAVQLDTPLWPMVASVVGIFLTTSVWAFQSHGQSRRFVHNRQLLKERNRQIEEKGAQLEMAKEQADAANRAKSLFLANMSHELRTPLNAIIGYSELLLEDAQDTGDSATSADLNKIIGAGKHLLGLINDVLDLSKIEAGKMALHWEDVPLGPLLDQVMSSMQTLAEQKGNRLLLQAQAPGTLRTDSTRLRQMLFNLLGNAAKFTEKGEIRLRVRREMQAAKEWVVFEVADTGIGMSPEQQAGLFQPFAQADASTTRRFGGTGLGLALTRHIARMLGGDIGLRSALGQGTTFTLRLPADGGESTVEGNIEASSAMAAAVSPP</sequence>
<protein>
    <recommendedName>
        <fullName evidence="2">histidine kinase</fullName>
        <ecNumber evidence="2">2.7.13.3</ecNumber>
    </recommendedName>
</protein>
<dbReference type="InterPro" id="IPR036097">
    <property type="entry name" value="HisK_dim/P_sf"/>
</dbReference>
<evidence type="ECO:0000256" key="4">
    <source>
        <dbReference type="ARBA" id="ARBA00022679"/>
    </source>
</evidence>
<keyword evidence="4" id="KW-0808">Transferase</keyword>
<evidence type="ECO:0000256" key="1">
    <source>
        <dbReference type="ARBA" id="ARBA00000085"/>
    </source>
</evidence>
<feature type="transmembrane region" description="Helical" evidence="8">
    <location>
        <begin position="128"/>
        <end position="146"/>
    </location>
</feature>
<feature type="transmembrane region" description="Helical" evidence="8">
    <location>
        <begin position="22"/>
        <end position="42"/>
    </location>
</feature>
<evidence type="ECO:0000256" key="7">
    <source>
        <dbReference type="SAM" id="Coils"/>
    </source>
</evidence>
<dbReference type="InterPro" id="IPR036890">
    <property type="entry name" value="HATPase_C_sf"/>
</dbReference>
<reference evidence="10" key="1">
    <citation type="submission" date="2022-04" db="EMBL/GenBank/DDBJ databases">
        <title>Whole genome sequence of Sphaerotilus sp. FB-5.</title>
        <authorList>
            <person name="Takeda M."/>
            <person name="Narihara S."/>
            <person name="Akimoto M."/>
            <person name="Akimoto R."/>
            <person name="Nishiyashiki S."/>
            <person name="Murakami T."/>
        </authorList>
    </citation>
    <scope>NUCLEOTIDE SEQUENCE</scope>
    <source>
        <strain evidence="10">FB-5</strain>
    </source>
</reference>
<dbReference type="Gene3D" id="3.30.565.10">
    <property type="entry name" value="Histidine kinase-like ATPase, C-terminal domain"/>
    <property type="match status" value="1"/>
</dbReference>
<dbReference type="InterPro" id="IPR005467">
    <property type="entry name" value="His_kinase_dom"/>
</dbReference>
<dbReference type="InterPro" id="IPR007894">
    <property type="entry name" value="MASE2"/>
</dbReference>
<feature type="transmembrane region" description="Helical" evidence="8">
    <location>
        <begin position="80"/>
        <end position="96"/>
    </location>
</feature>
<evidence type="ECO:0000256" key="8">
    <source>
        <dbReference type="SAM" id="Phobius"/>
    </source>
</evidence>
<dbReference type="Proteomes" id="UP001057498">
    <property type="component" value="Chromosome"/>
</dbReference>
<dbReference type="SUPFAM" id="SSF55874">
    <property type="entry name" value="ATPase domain of HSP90 chaperone/DNA topoisomerase II/histidine kinase"/>
    <property type="match status" value="1"/>
</dbReference>
<dbReference type="Pfam" id="PF05230">
    <property type="entry name" value="MASE2"/>
    <property type="match status" value="1"/>
</dbReference>
<keyword evidence="6" id="KW-0902">Two-component regulatory system</keyword>
<dbReference type="PANTHER" id="PTHR43711:SF26">
    <property type="entry name" value="SENSOR HISTIDINE KINASE RCSC"/>
    <property type="match status" value="1"/>
</dbReference>
<keyword evidence="3" id="KW-0597">Phosphoprotein</keyword>
<dbReference type="Gene3D" id="1.10.287.130">
    <property type="match status" value="1"/>
</dbReference>
<evidence type="ECO:0000259" key="9">
    <source>
        <dbReference type="PROSITE" id="PS50109"/>
    </source>
</evidence>
<gene>
    <name evidence="10" type="ORF">CATMQ487_33600</name>
</gene>
<name>A0ABM7YPF1_9BURK</name>
<dbReference type="SMART" id="SM00388">
    <property type="entry name" value="HisKA"/>
    <property type="match status" value="1"/>
</dbReference>
<dbReference type="EC" id="2.7.13.3" evidence="2"/>
<dbReference type="InterPro" id="IPR003594">
    <property type="entry name" value="HATPase_dom"/>
</dbReference>
<dbReference type="PANTHER" id="PTHR43711">
    <property type="entry name" value="TWO-COMPONENT HISTIDINE KINASE"/>
    <property type="match status" value="1"/>
</dbReference>
<dbReference type="PRINTS" id="PR00344">
    <property type="entry name" value="BCTRLSENSOR"/>
</dbReference>
<dbReference type="InterPro" id="IPR050736">
    <property type="entry name" value="Sensor_HK_Regulatory"/>
</dbReference>
<proteinExistence type="predicted"/>
<dbReference type="InterPro" id="IPR004358">
    <property type="entry name" value="Sig_transdc_His_kin-like_C"/>
</dbReference>
<dbReference type="Pfam" id="PF00512">
    <property type="entry name" value="HisKA"/>
    <property type="match status" value="1"/>
</dbReference>
<evidence type="ECO:0000313" key="10">
    <source>
        <dbReference type="EMBL" id="BDI06390.1"/>
    </source>
</evidence>
<evidence type="ECO:0000313" key="11">
    <source>
        <dbReference type="Proteomes" id="UP001057498"/>
    </source>
</evidence>
<dbReference type="CDD" id="cd16922">
    <property type="entry name" value="HATPase_EvgS-ArcB-TorS-like"/>
    <property type="match status" value="1"/>
</dbReference>
<keyword evidence="11" id="KW-1185">Reference proteome</keyword>
<dbReference type="CDD" id="cd00082">
    <property type="entry name" value="HisKA"/>
    <property type="match status" value="1"/>
</dbReference>
<evidence type="ECO:0000256" key="3">
    <source>
        <dbReference type="ARBA" id="ARBA00022553"/>
    </source>
</evidence>
<dbReference type="InterPro" id="IPR003661">
    <property type="entry name" value="HisK_dim/P_dom"/>
</dbReference>
<feature type="coiled-coil region" evidence="7">
    <location>
        <begin position="184"/>
        <end position="214"/>
    </location>
</feature>
<feature type="transmembrane region" description="Helical" evidence="8">
    <location>
        <begin position="102"/>
        <end position="121"/>
    </location>
</feature>
<organism evidence="10 11">
    <name type="scientific">Sphaerotilus microaerophilus</name>
    <dbReference type="NCBI Taxonomy" id="2914710"/>
    <lineage>
        <taxon>Bacteria</taxon>
        <taxon>Pseudomonadati</taxon>
        <taxon>Pseudomonadota</taxon>
        <taxon>Betaproteobacteria</taxon>
        <taxon>Burkholderiales</taxon>
        <taxon>Sphaerotilaceae</taxon>
        <taxon>Sphaerotilus</taxon>
    </lineage>
</organism>
<accession>A0ABM7YPF1</accession>
<keyword evidence="8" id="KW-0812">Transmembrane</keyword>
<evidence type="ECO:0000256" key="5">
    <source>
        <dbReference type="ARBA" id="ARBA00022777"/>
    </source>
</evidence>
<dbReference type="SMART" id="SM00387">
    <property type="entry name" value="HATPase_c"/>
    <property type="match status" value="1"/>
</dbReference>
<comment type="catalytic activity">
    <reaction evidence="1">
        <text>ATP + protein L-histidine = ADP + protein N-phospho-L-histidine.</text>
        <dbReference type="EC" id="2.7.13.3"/>
    </reaction>
</comment>
<dbReference type="PROSITE" id="PS50109">
    <property type="entry name" value="HIS_KIN"/>
    <property type="match status" value="1"/>
</dbReference>
<dbReference type="EMBL" id="AP025730">
    <property type="protein sequence ID" value="BDI06390.1"/>
    <property type="molecule type" value="Genomic_DNA"/>
</dbReference>